<dbReference type="PROSITE" id="PS51625">
    <property type="entry name" value="SAM_MT_TRMB"/>
    <property type="match status" value="1"/>
</dbReference>
<name>A0A432W461_9GAMM</name>
<dbReference type="InterPro" id="IPR029063">
    <property type="entry name" value="SAM-dependent_MTases_sf"/>
</dbReference>
<evidence type="ECO:0000256" key="6">
    <source>
        <dbReference type="ARBA" id="ARBA00022691"/>
    </source>
</evidence>
<dbReference type="GO" id="GO:0043527">
    <property type="term" value="C:tRNA methyltransferase complex"/>
    <property type="evidence" value="ECO:0007669"/>
    <property type="project" value="TreeGrafter"/>
</dbReference>
<dbReference type="CDD" id="cd02440">
    <property type="entry name" value="AdoMet_MTases"/>
    <property type="match status" value="1"/>
</dbReference>
<proteinExistence type="predicted"/>
<evidence type="ECO:0000256" key="2">
    <source>
        <dbReference type="ARBA" id="ARBA00003015"/>
    </source>
</evidence>
<evidence type="ECO:0000313" key="8">
    <source>
        <dbReference type="EMBL" id="RUO24278.1"/>
    </source>
</evidence>
<keyword evidence="6" id="KW-0949">S-adenosyl-L-methionine</keyword>
<dbReference type="InterPro" id="IPR003358">
    <property type="entry name" value="tRNA_(Gua-N-7)_MeTrfase_Trmb"/>
</dbReference>
<dbReference type="AlphaFoldDB" id="A0A432W461"/>
<dbReference type="RefSeq" id="WP_126803979.1">
    <property type="nucleotide sequence ID" value="NZ_PIPL01000002.1"/>
</dbReference>
<evidence type="ECO:0000256" key="1">
    <source>
        <dbReference type="ARBA" id="ARBA00000142"/>
    </source>
</evidence>
<organism evidence="8 9">
    <name type="scientific">Aliidiomarina minuta</name>
    <dbReference type="NCBI Taxonomy" id="880057"/>
    <lineage>
        <taxon>Bacteria</taxon>
        <taxon>Pseudomonadati</taxon>
        <taxon>Pseudomonadota</taxon>
        <taxon>Gammaproteobacteria</taxon>
        <taxon>Alteromonadales</taxon>
        <taxon>Idiomarinaceae</taxon>
        <taxon>Aliidiomarina</taxon>
    </lineage>
</organism>
<keyword evidence="4 8" id="KW-0489">Methyltransferase</keyword>
<reference evidence="8 9" key="1">
    <citation type="journal article" date="2011" name="Front. Microbiol.">
        <title>Genomic signatures of strain selection and enhancement in Bacillus atrophaeus var. globigii, a historical biowarfare simulant.</title>
        <authorList>
            <person name="Gibbons H.S."/>
            <person name="Broomall S.M."/>
            <person name="McNew L.A."/>
            <person name="Daligault H."/>
            <person name="Chapman C."/>
            <person name="Bruce D."/>
            <person name="Karavis M."/>
            <person name="Krepps M."/>
            <person name="McGregor P.A."/>
            <person name="Hong C."/>
            <person name="Park K.H."/>
            <person name="Akmal A."/>
            <person name="Feldman A."/>
            <person name="Lin J.S."/>
            <person name="Chang W.E."/>
            <person name="Higgs B.W."/>
            <person name="Demirev P."/>
            <person name="Lindquist J."/>
            <person name="Liem A."/>
            <person name="Fochler E."/>
            <person name="Read T.D."/>
            <person name="Tapia R."/>
            <person name="Johnson S."/>
            <person name="Bishop-Lilly K.A."/>
            <person name="Detter C."/>
            <person name="Han C."/>
            <person name="Sozhamannan S."/>
            <person name="Rosenzweig C.N."/>
            <person name="Skowronski E.W."/>
        </authorList>
    </citation>
    <scope>NUCLEOTIDE SEQUENCE [LARGE SCALE GENOMIC DNA]</scope>
    <source>
        <strain evidence="8 9">MLST1</strain>
    </source>
</reference>
<gene>
    <name evidence="8" type="ORF">CWE09_10385</name>
</gene>
<dbReference type="EMBL" id="PIPL01000002">
    <property type="protein sequence ID" value="RUO24278.1"/>
    <property type="molecule type" value="Genomic_DNA"/>
</dbReference>
<sequence>MDYQSRAIDSNQEGVHEELESHVRKYLQTSFRKPIAEHSQQAFDRVQEEVTQWQGPVVLDSCCGVGESTLHLAGEHADALVIGVDKSAHRLAKNTAYRQGELGQRCLLVRADLNDFWRLAAQASWPLTHHYILYPNPWPKHKHLGRRWHGGALFPQILALGGKLEVRSNWRLYVEEFQVALQIAGQQSVIKQLPNEHSPITPFERKYQATDQPLWQLQSNLC</sequence>
<comment type="catalytic activity">
    <reaction evidence="1">
        <text>guanosine(46) in tRNA + S-adenosyl-L-methionine = N(7)-methylguanosine(46) in tRNA + S-adenosyl-L-homocysteine</text>
        <dbReference type="Rhea" id="RHEA:42708"/>
        <dbReference type="Rhea" id="RHEA-COMP:10188"/>
        <dbReference type="Rhea" id="RHEA-COMP:10189"/>
        <dbReference type="ChEBI" id="CHEBI:57856"/>
        <dbReference type="ChEBI" id="CHEBI:59789"/>
        <dbReference type="ChEBI" id="CHEBI:74269"/>
        <dbReference type="ChEBI" id="CHEBI:74480"/>
        <dbReference type="EC" id="2.1.1.33"/>
    </reaction>
</comment>
<evidence type="ECO:0000256" key="3">
    <source>
        <dbReference type="ARBA" id="ARBA00011977"/>
    </source>
</evidence>
<accession>A0A432W461</accession>
<dbReference type="OrthoDB" id="9809889at2"/>
<comment type="caution">
    <text evidence="8">The sequence shown here is derived from an EMBL/GenBank/DDBJ whole genome shotgun (WGS) entry which is preliminary data.</text>
</comment>
<evidence type="ECO:0000256" key="7">
    <source>
        <dbReference type="ARBA" id="ARBA00022694"/>
    </source>
</evidence>
<dbReference type="GO" id="GO:0008176">
    <property type="term" value="F:tRNA (guanine(46)-N7)-methyltransferase activity"/>
    <property type="evidence" value="ECO:0007669"/>
    <property type="project" value="UniProtKB-EC"/>
</dbReference>
<dbReference type="SUPFAM" id="SSF53335">
    <property type="entry name" value="S-adenosyl-L-methionine-dependent methyltransferases"/>
    <property type="match status" value="1"/>
</dbReference>
<dbReference type="Gene3D" id="3.40.50.150">
    <property type="entry name" value="Vaccinia Virus protein VP39"/>
    <property type="match status" value="1"/>
</dbReference>
<dbReference type="EC" id="2.1.1.33" evidence="3"/>
<evidence type="ECO:0000313" key="9">
    <source>
        <dbReference type="Proteomes" id="UP000288293"/>
    </source>
</evidence>
<keyword evidence="5 8" id="KW-0808">Transferase</keyword>
<keyword evidence="7" id="KW-0819">tRNA processing</keyword>
<evidence type="ECO:0000256" key="5">
    <source>
        <dbReference type="ARBA" id="ARBA00022679"/>
    </source>
</evidence>
<comment type="function">
    <text evidence="2">Catalyzes the formation of N(7)-methylguanine at position 46 (m7G46) in tRNA.</text>
</comment>
<evidence type="ECO:0000256" key="4">
    <source>
        <dbReference type="ARBA" id="ARBA00022603"/>
    </source>
</evidence>
<protein>
    <recommendedName>
        <fullName evidence="3">tRNA (guanine(46)-N(7))-methyltransferase</fullName>
        <ecNumber evidence="3">2.1.1.33</ecNumber>
    </recommendedName>
</protein>
<dbReference type="PANTHER" id="PTHR23417:SF14">
    <property type="entry name" value="PENTACOTRIPEPTIDE-REPEAT REGION OF PRORP DOMAIN-CONTAINING PROTEIN"/>
    <property type="match status" value="1"/>
</dbReference>
<dbReference type="Proteomes" id="UP000288293">
    <property type="component" value="Unassembled WGS sequence"/>
</dbReference>
<dbReference type="PANTHER" id="PTHR23417">
    <property type="entry name" value="3-DEOXY-D-MANNO-OCTULOSONIC-ACID TRANSFERASE/TRNA GUANINE-N 7 - -METHYLTRANSFERASE"/>
    <property type="match status" value="1"/>
</dbReference>
<dbReference type="Pfam" id="PF02390">
    <property type="entry name" value="Methyltransf_4"/>
    <property type="match status" value="1"/>
</dbReference>
<keyword evidence="9" id="KW-1185">Reference proteome</keyword>